<protein>
    <submittedName>
        <fullName evidence="2">Uncharacterized protein</fullName>
    </submittedName>
</protein>
<dbReference type="GeneID" id="98667070"/>
<keyword evidence="1" id="KW-1133">Transmembrane helix</keyword>
<keyword evidence="3" id="KW-1185">Reference proteome</keyword>
<keyword evidence="1" id="KW-0472">Membrane</keyword>
<evidence type="ECO:0000313" key="3">
    <source>
        <dbReference type="Proteomes" id="UP000183299"/>
    </source>
</evidence>
<evidence type="ECO:0000256" key="1">
    <source>
        <dbReference type="SAM" id="Phobius"/>
    </source>
</evidence>
<reference evidence="2 3" key="1">
    <citation type="submission" date="2016-10" db="EMBL/GenBank/DDBJ databases">
        <authorList>
            <person name="de Groot N.N."/>
        </authorList>
    </citation>
    <scope>NUCLEOTIDE SEQUENCE [LARGE SCALE GENOMIC DNA]</scope>
    <source>
        <strain evidence="2 3">CGMCC 1.8891</strain>
    </source>
</reference>
<dbReference type="AlphaFoldDB" id="A0A1I3X4T3"/>
<proteinExistence type="predicted"/>
<organism evidence="2 3">
    <name type="scientific">Celeribacter halophilus</name>
    <dbReference type="NCBI Taxonomy" id="576117"/>
    <lineage>
        <taxon>Bacteria</taxon>
        <taxon>Pseudomonadati</taxon>
        <taxon>Pseudomonadota</taxon>
        <taxon>Alphaproteobacteria</taxon>
        <taxon>Rhodobacterales</taxon>
        <taxon>Roseobacteraceae</taxon>
        <taxon>Celeribacter</taxon>
    </lineage>
</organism>
<feature type="transmembrane region" description="Helical" evidence="1">
    <location>
        <begin position="40"/>
        <end position="62"/>
    </location>
</feature>
<dbReference type="STRING" id="576117.SAMN04488138_1404"/>
<dbReference type="Proteomes" id="UP000183299">
    <property type="component" value="Unassembled WGS sequence"/>
</dbReference>
<evidence type="ECO:0000313" key="2">
    <source>
        <dbReference type="EMBL" id="SFK14678.1"/>
    </source>
</evidence>
<keyword evidence="1" id="KW-0812">Transmembrane</keyword>
<accession>A0A1I3X4T3</accession>
<name>A0A1I3X4T3_9RHOB</name>
<gene>
    <name evidence="2" type="ORF">SAMN04488138_1404</name>
</gene>
<sequence>MVEAIGIAAIAVVVALVVFNVALRAMDHWGWWSDAGLGAFIPMLAVAIPLAIAVSGLVVWMLI</sequence>
<dbReference type="EMBL" id="FORY01000040">
    <property type="protein sequence ID" value="SFK14678.1"/>
    <property type="molecule type" value="Genomic_DNA"/>
</dbReference>
<dbReference type="RefSeq" id="WP_066598926.1">
    <property type="nucleotide sequence ID" value="NZ_FORY01000040.1"/>
</dbReference>